<feature type="region of interest" description="Disordered" evidence="1">
    <location>
        <begin position="32"/>
        <end position="54"/>
    </location>
</feature>
<feature type="compositionally biased region" description="Basic and acidic residues" evidence="1">
    <location>
        <begin position="86"/>
        <end position="105"/>
    </location>
</feature>
<dbReference type="GeneID" id="59282998"/>
<proteinExistence type="predicted"/>
<evidence type="ECO:0000313" key="2">
    <source>
        <dbReference type="EMBL" id="KAF6240652.1"/>
    </source>
</evidence>
<reference evidence="2 3" key="1">
    <citation type="journal article" date="2020" name="Genomics">
        <title>Complete, high-quality genomes from long-read metagenomic sequencing of two wolf lichen thalli reveals enigmatic genome architecture.</title>
        <authorList>
            <person name="McKenzie S.K."/>
            <person name="Walston R.F."/>
            <person name="Allen J.L."/>
        </authorList>
    </citation>
    <scope>NUCLEOTIDE SEQUENCE [LARGE SCALE GENOMIC DNA]</scope>
    <source>
        <strain evidence="2">WasteWater2</strain>
    </source>
</reference>
<organism evidence="2 3">
    <name type="scientific">Letharia columbiana</name>
    <dbReference type="NCBI Taxonomy" id="112416"/>
    <lineage>
        <taxon>Eukaryota</taxon>
        <taxon>Fungi</taxon>
        <taxon>Dikarya</taxon>
        <taxon>Ascomycota</taxon>
        <taxon>Pezizomycotina</taxon>
        <taxon>Lecanoromycetes</taxon>
        <taxon>OSLEUM clade</taxon>
        <taxon>Lecanoromycetidae</taxon>
        <taxon>Lecanorales</taxon>
        <taxon>Lecanorineae</taxon>
        <taxon>Parmeliaceae</taxon>
        <taxon>Letharia</taxon>
    </lineage>
</organism>
<dbReference type="EMBL" id="JACCJC010000003">
    <property type="protein sequence ID" value="KAF6240652.1"/>
    <property type="molecule type" value="Genomic_DNA"/>
</dbReference>
<dbReference type="Proteomes" id="UP000578531">
    <property type="component" value="Unassembled WGS sequence"/>
</dbReference>
<evidence type="ECO:0000313" key="3">
    <source>
        <dbReference type="Proteomes" id="UP000578531"/>
    </source>
</evidence>
<feature type="region of interest" description="Disordered" evidence="1">
    <location>
        <begin position="67"/>
        <end position="131"/>
    </location>
</feature>
<keyword evidence="3" id="KW-1185">Reference proteome</keyword>
<evidence type="ECO:0000256" key="1">
    <source>
        <dbReference type="SAM" id="MobiDB-lite"/>
    </source>
</evidence>
<protein>
    <submittedName>
        <fullName evidence="2">Uncharacterized protein</fullName>
    </submittedName>
</protein>
<comment type="caution">
    <text evidence="2">The sequence shown here is derived from an EMBL/GenBank/DDBJ whole genome shotgun (WGS) entry which is preliminary data.</text>
</comment>
<dbReference type="RefSeq" id="XP_037169911.1">
    <property type="nucleotide sequence ID" value="XM_037303264.1"/>
</dbReference>
<feature type="compositionally biased region" description="Polar residues" evidence="1">
    <location>
        <begin position="71"/>
        <end position="83"/>
    </location>
</feature>
<sequence length="131" mass="14163">MNIFILGHPSANPLLLAIEAATGPNSYLLERRSKRRNYKGKCGNSGETSGNKATIVKKRLSFKIPRHISHPLSSHQLATQSDTLQEEDKRGTTTGKCGEHAEKQAATRPPSSRNGSAQDPTSYSTTQSATS</sequence>
<dbReference type="AlphaFoldDB" id="A0A8H6L9D8"/>
<gene>
    <name evidence="2" type="ORF">HO173_001324</name>
</gene>
<accession>A0A8H6L9D8</accession>
<feature type="compositionally biased region" description="Polar residues" evidence="1">
    <location>
        <begin position="109"/>
        <end position="131"/>
    </location>
</feature>
<name>A0A8H6L9D8_9LECA</name>